<dbReference type="EMBL" id="WTXG01000015">
    <property type="protein sequence ID" value="KAI0301199.1"/>
    <property type="molecule type" value="Genomic_DNA"/>
</dbReference>
<keyword evidence="2" id="KW-1185">Reference proteome</keyword>
<dbReference type="Proteomes" id="UP001203297">
    <property type="component" value="Unassembled WGS sequence"/>
</dbReference>
<accession>A0AAD4M5K2</accession>
<evidence type="ECO:0000313" key="2">
    <source>
        <dbReference type="Proteomes" id="UP001203297"/>
    </source>
</evidence>
<dbReference type="AlphaFoldDB" id="A0AAD4M5K2"/>
<sequence length="174" mass="19570">MKFPDFKPGDELVGNDTVQLLDSLTNLYEYWQNLPKRNHLHVVVQVPTVAPSNLPEYPILEALSGKSRGPPPFADEITFTIPAAKRIHSLHNSDISKDEVEVATDTPSFVDDFRTSLNRQRVISPNATGSSMLRGYLGDSFDTYFRDGTILTIVQRWGTAKWECTPIYSLARKS</sequence>
<reference evidence="1" key="1">
    <citation type="journal article" date="2022" name="New Phytol.">
        <title>Evolutionary transition to the ectomycorrhizal habit in the genomes of a hyperdiverse lineage of mushroom-forming fungi.</title>
        <authorList>
            <person name="Looney B."/>
            <person name="Miyauchi S."/>
            <person name="Morin E."/>
            <person name="Drula E."/>
            <person name="Courty P.E."/>
            <person name="Kohler A."/>
            <person name="Kuo A."/>
            <person name="LaButti K."/>
            <person name="Pangilinan J."/>
            <person name="Lipzen A."/>
            <person name="Riley R."/>
            <person name="Andreopoulos W."/>
            <person name="He G."/>
            <person name="Johnson J."/>
            <person name="Nolan M."/>
            <person name="Tritt A."/>
            <person name="Barry K.W."/>
            <person name="Grigoriev I.V."/>
            <person name="Nagy L.G."/>
            <person name="Hibbett D."/>
            <person name="Henrissat B."/>
            <person name="Matheny P.B."/>
            <person name="Labbe J."/>
            <person name="Martin F.M."/>
        </authorList>
    </citation>
    <scope>NUCLEOTIDE SEQUENCE</scope>
    <source>
        <strain evidence="1">BPL690</strain>
    </source>
</reference>
<protein>
    <submittedName>
        <fullName evidence="1">Uncharacterized protein</fullName>
    </submittedName>
</protein>
<comment type="caution">
    <text evidence="1">The sequence shown here is derived from an EMBL/GenBank/DDBJ whole genome shotgun (WGS) entry which is preliminary data.</text>
</comment>
<evidence type="ECO:0000313" key="1">
    <source>
        <dbReference type="EMBL" id="KAI0301199.1"/>
    </source>
</evidence>
<proteinExistence type="predicted"/>
<name>A0AAD4M5K2_9AGAM</name>
<gene>
    <name evidence="1" type="ORF">B0F90DRAFT_358789</name>
</gene>
<organism evidence="1 2">
    <name type="scientific">Multifurca ochricompacta</name>
    <dbReference type="NCBI Taxonomy" id="376703"/>
    <lineage>
        <taxon>Eukaryota</taxon>
        <taxon>Fungi</taxon>
        <taxon>Dikarya</taxon>
        <taxon>Basidiomycota</taxon>
        <taxon>Agaricomycotina</taxon>
        <taxon>Agaricomycetes</taxon>
        <taxon>Russulales</taxon>
        <taxon>Russulaceae</taxon>
        <taxon>Multifurca</taxon>
    </lineage>
</organism>